<protein>
    <recommendedName>
        <fullName evidence="3">Sulfur carrier protein FdhD</fullName>
    </recommendedName>
</protein>
<name>A0ABV7V528_9SPHN</name>
<evidence type="ECO:0000256" key="3">
    <source>
        <dbReference type="HAMAP-Rule" id="MF_00187"/>
    </source>
</evidence>
<keyword evidence="2 3" id="KW-0501">Molybdenum cofactor biosynthesis</keyword>
<dbReference type="RefSeq" id="WP_191325598.1">
    <property type="nucleotide sequence ID" value="NZ_BMZP01000019.1"/>
</dbReference>
<dbReference type="NCBIfam" id="TIGR00129">
    <property type="entry name" value="fdhD_narQ"/>
    <property type="match status" value="1"/>
</dbReference>
<proteinExistence type="inferred from homology"/>
<keyword evidence="1 3" id="KW-0963">Cytoplasm</keyword>
<dbReference type="PANTHER" id="PTHR30592:SF1">
    <property type="entry name" value="SULFUR CARRIER PROTEIN FDHD"/>
    <property type="match status" value="1"/>
</dbReference>
<comment type="function">
    <text evidence="3">Required for formate dehydrogenase (FDH) activity. Acts as a sulfur carrier protein that transfers sulfur from IscS to the molybdenum cofactor prior to its insertion into FDH.</text>
</comment>
<dbReference type="PIRSF" id="PIRSF015626">
    <property type="entry name" value="FdhD"/>
    <property type="match status" value="1"/>
</dbReference>
<dbReference type="Gene3D" id="3.10.20.10">
    <property type="match status" value="1"/>
</dbReference>
<evidence type="ECO:0000313" key="4">
    <source>
        <dbReference type="EMBL" id="MFC3672203.1"/>
    </source>
</evidence>
<dbReference type="PANTHER" id="PTHR30592">
    <property type="entry name" value="FORMATE DEHYDROGENASE"/>
    <property type="match status" value="1"/>
</dbReference>
<dbReference type="Pfam" id="PF02634">
    <property type="entry name" value="FdhD-NarQ"/>
    <property type="match status" value="1"/>
</dbReference>
<comment type="caution">
    <text evidence="4">The sequence shown here is derived from an EMBL/GenBank/DDBJ whole genome shotgun (WGS) entry which is preliminary data.</text>
</comment>
<feature type="active site" description="Cysteine persulfide intermediate" evidence="3">
    <location>
        <position position="116"/>
    </location>
</feature>
<comment type="caution">
    <text evidence="3">Lacks conserved residue(s) required for the propagation of feature annotation.</text>
</comment>
<evidence type="ECO:0000256" key="1">
    <source>
        <dbReference type="ARBA" id="ARBA00022490"/>
    </source>
</evidence>
<keyword evidence="5" id="KW-1185">Reference proteome</keyword>
<reference evidence="5" key="1">
    <citation type="journal article" date="2019" name="Int. J. Syst. Evol. Microbiol.">
        <title>The Global Catalogue of Microorganisms (GCM) 10K type strain sequencing project: providing services to taxonomists for standard genome sequencing and annotation.</title>
        <authorList>
            <consortium name="The Broad Institute Genomics Platform"/>
            <consortium name="The Broad Institute Genome Sequencing Center for Infectious Disease"/>
            <person name="Wu L."/>
            <person name="Ma J."/>
        </authorList>
    </citation>
    <scope>NUCLEOTIDE SEQUENCE [LARGE SCALE GENOMIC DNA]</scope>
    <source>
        <strain evidence="5">KCTC 42224</strain>
    </source>
</reference>
<dbReference type="Proteomes" id="UP001595683">
    <property type="component" value="Unassembled WGS sequence"/>
</dbReference>
<dbReference type="HAMAP" id="MF_00187">
    <property type="entry name" value="FdhD"/>
    <property type="match status" value="1"/>
</dbReference>
<dbReference type="EMBL" id="JBHRYE010000020">
    <property type="protein sequence ID" value="MFC3672203.1"/>
    <property type="molecule type" value="Genomic_DNA"/>
</dbReference>
<comment type="similarity">
    <text evidence="3">Belongs to the FdhD family.</text>
</comment>
<accession>A0ABV7V528</accession>
<dbReference type="InterPro" id="IPR003786">
    <property type="entry name" value="FdhD"/>
</dbReference>
<dbReference type="SUPFAM" id="SSF53927">
    <property type="entry name" value="Cytidine deaminase-like"/>
    <property type="match status" value="1"/>
</dbReference>
<evidence type="ECO:0000256" key="2">
    <source>
        <dbReference type="ARBA" id="ARBA00023150"/>
    </source>
</evidence>
<evidence type="ECO:0000313" key="5">
    <source>
        <dbReference type="Proteomes" id="UP001595683"/>
    </source>
</evidence>
<gene>
    <name evidence="3 4" type="primary">fdhD</name>
    <name evidence="4" type="ORF">ACFOOT_12305</name>
</gene>
<dbReference type="InterPro" id="IPR016193">
    <property type="entry name" value="Cytidine_deaminase-like"/>
</dbReference>
<sequence>MPADLPAGAVAHDFVEHFADGRPPAPRGRALAVEAPVAIEINGLGYAVMMATPTDLEDYALGFCLAEQLIADPSGFVAAQAAEVAGKGWILRITLATTDAAPLLERARLRLSEGSCGLCGIESLEQVLRPLPPIRAALAVDDAAIFRATAALADHQALGRATRAAHAAAFCTADGTIVALREDVGRHNAFDKLVGTLARAGHDPAGGFVVLTARCSYELVQKAVIAGVPLLVTVSAASTLAAERASAHGLRLVSLARDDSFLENGTI</sequence>
<organism evidence="4 5">
    <name type="scientific">Novosphingobium pokkalii</name>
    <dbReference type="NCBI Taxonomy" id="1770194"/>
    <lineage>
        <taxon>Bacteria</taxon>
        <taxon>Pseudomonadati</taxon>
        <taxon>Pseudomonadota</taxon>
        <taxon>Alphaproteobacteria</taxon>
        <taxon>Sphingomonadales</taxon>
        <taxon>Sphingomonadaceae</taxon>
        <taxon>Novosphingobium</taxon>
    </lineage>
</organism>
<comment type="subcellular location">
    <subcellularLocation>
        <location evidence="3">Cytoplasm</location>
    </subcellularLocation>
</comment>
<dbReference type="Gene3D" id="3.40.140.10">
    <property type="entry name" value="Cytidine Deaminase, domain 2"/>
    <property type="match status" value="1"/>
</dbReference>